<dbReference type="Pfam" id="PF00534">
    <property type="entry name" value="Glycos_transf_1"/>
    <property type="match status" value="2"/>
</dbReference>
<evidence type="ECO:0000259" key="2">
    <source>
        <dbReference type="Pfam" id="PF13439"/>
    </source>
</evidence>
<dbReference type="EMBL" id="LCHU01000018">
    <property type="protein sequence ID" value="KKT40788.1"/>
    <property type="molecule type" value="Genomic_DNA"/>
</dbReference>
<dbReference type="PANTHER" id="PTHR45947:SF3">
    <property type="entry name" value="SULFOQUINOVOSYL TRANSFERASE SQD2"/>
    <property type="match status" value="1"/>
</dbReference>
<feature type="domain" description="Glycosyltransferase subfamily 4-like N-terminal" evidence="2">
    <location>
        <begin position="39"/>
        <end position="177"/>
    </location>
</feature>
<dbReference type="PANTHER" id="PTHR45947">
    <property type="entry name" value="SULFOQUINOVOSYL TRANSFERASE SQD2"/>
    <property type="match status" value="1"/>
</dbReference>
<evidence type="ECO:0000259" key="1">
    <source>
        <dbReference type="Pfam" id="PF00534"/>
    </source>
</evidence>
<sequence length="435" mass="47789">MKVLIATGIYPPDVGGPATYSKALFEELPKYNIGGKKIEVQILSFGTVRHLPPIVRHIMYFLKVLRLGGSADIIFAQDPVSVGLPAMLVAKILKKKFLLKVVGDYAWEQGAQRFGVKEVLDEFLDRKYGWRVEFLRKIEKSVANGADKIIVPSEYLKKVVMKWGIGPEKIKVIYNAFEPFRSKEITPPTPLILMGETREKLSLSQNDKIIVSAGRLVPWKGFDVLIEIMPEILKIIPDAKLIIIGDGPERGNLENIARGVVGPKAQVLQDLAQTNGASRAIPQSRLQSNRGSATKSGQANMRVLAKFGAEAENNAPSIIFTGNLPREKVLEYLAATDIFVLNTSYEGLSHQILEAMAVGCPVVTTDAGGNPELITDSESGLLVKFNDKNGLKSKILEVLSNTALAQKLAQNASKKASEFSKERMLKETVNLLENI</sequence>
<feature type="domain" description="Glycosyl transferase family 1" evidence="1">
    <location>
        <begin position="305"/>
        <end position="414"/>
    </location>
</feature>
<dbReference type="CDD" id="cd03801">
    <property type="entry name" value="GT4_PimA-like"/>
    <property type="match status" value="1"/>
</dbReference>
<gene>
    <name evidence="3" type="ORF">UW30_C0018G0008</name>
</gene>
<dbReference type="Pfam" id="PF13439">
    <property type="entry name" value="Glyco_transf_4"/>
    <property type="match status" value="1"/>
</dbReference>
<comment type="caution">
    <text evidence="3">The sequence shown here is derived from an EMBL/GenBank/DDBJ whole genome shotgun (WGS) entry which is preliminary data.</text>
</comment>
<organism evidence="3 4">
    <name type="scientific">Candidatus Giovannonibacteria bacterium GW2011_GWA2_44_13b</name>
    <dbReference type="NCBI Taxonomy" id="1618647"/>
    <lineage>
        <taxon>Bacteria</taxon>
        <taxon>Candidatus Giovannoniibacteriota</taxon>
    </lineage>
</organism>
<dbReference type="AlphaFoldDB" id="A0A0G1H2R1"/>
<evidence type="ECO:0000313" key="4">
    <source>
        <dbReference type="Proteomes" id="UP000034736"/>
    </source>
</evidence>
<evidence type="ECO:0000313" key="3">
    <source>
        <dbReference type="EMBL" id="KKT40788.1"/>
    </source>
</evidence>
<dbReference type="InterPro" id="IPR050194">
    <property type="entry name" value="Glycosyltransferase_grp1"/>
</dbReference>
<proteinExistence type="predicted"/>
<feature type="domain" description="Glycosyl transferase family 1" evidence="1">
    <location>
        <begin position="196"/>
        <end position="258"/>
    </location>
</feature>
<keyword evidence="3" id="KW-0808">Transferase</keyword>
<name>A0A0G1H2R1_9BACT</name>
<dbReference type="Gene3D" id="3.40.50.2000">
    <property type="entry name" value="Glycogen Phosphorylase B"/>
    <property type="match status" value="2"/>
</dbReference>
<accession>A0A0G1H2R1</accession>
<dbReference type="GO" id="GO:0016757">
    <property type="term" value="F:glycosyltransferase activity"/>
    <property type="evidence" value="ECO:0007669"/>
    <property type="project" value="InterPro"/>
</dbReference>
<dbReference type="STRING" id="1618647.UW30_C0018G0008"/>
<dbReference type="InterPro" id="IPR001296">
    <property type="entry name" value="Glyco_trans_1"/>
</dbReference>
<dbReference type="SUPFAM" id="SSF53756">
    <property type="entry name" value="UDP-Glycosyltransferase/glycogen phosphorylase"/>
    <property type="match status" value="2"/>
</dbReference>
<protein>
    <submittedName>
        <fullName evidence="3">Glycosyltransferase</fullName>
    </submittedName>
</protein>
<reference evidence="3 4" key="1">
    <citation type="journal article" date="2015" name="Nature">
        <title>rRNA introns, odd ribosomes, and small enigmatic genomes across a large radiation of phyla.</title>
        <authorList>
            <person name="Brown C.T."/>
            <person name="Hug L.A."/>
            <person name="Thomas B.C."/>
            <person name="Sharon I."/>
            <person name="Castelle C.J."/>
            <person name="Singh A."/>
            <person name="Wilkins M.J."/>
            <person name="Williams K.H."/>
            <person name="Banfield J.F."/>
        </authorList>
    </citation>
    <scope>NUCLEOTIDE SEQUENCE [LARGE SCALE GENOMIC DNA]</scope>
</reference>
<dbReference type="Proteomes" id="UP000034736">
    <property type="component" value="Unassembled WGS sequence"/>
</dbReference>
<dbReference type="InterPro" id="IPR028098">
    <property type="entry name" value="Glyco_trans_4-like_N"/>
</dbReference>